<comment type="caution">
    <text evidence="2">The sequence shown here is derived from an EMBL/GenBank/DDBJ whole genome shotgun (WGS) entry which is preliminary data.</text>
</comment>
<feature type="region of interest" description="Disordered" evidence="1">
    <location>
        <begin position="231"/>
        <end position="252"/>
    </location>
</feature>
<proteinExistence type="predicted"/>
<organism evidence="2 3">
    <name type="scientific">Dendrobium thyrsiflorum</name>
    <name type="common">Pinecone-like raceme dendrobium</name>
    <name type="synonym">Orchid</name>
    <dbReference type="NCBI Taxonomy" id="117978"/>
    <lineage>
        <taxon>Eukaryota</taxon>
        <taxon>Viridiplantae</taxon>
        <taxon>Streptophyta</taxon>
        <taxon>Embryophyta</taxon>
        <taxon>Tracheophyta</taxon>
        <taxon>Spermatophyta</taxon>
        <taxon>Magnoliopsida</taxon>
        <taxon>Liliopsida</taxon>
        <taxon>Asparagales</taxon>
        <taxon>Orchidaceae</taxon>
        <taxon>Epidendroideae</taxon>
        <taxon>Malaxideae</taxon>
        <taxon>Dendrobiinae</taxon>
        <taxon>Dendrobium</taxon>
    </lineage>
</organism>
<sequence>MAVAIPIHGITIQGLAVRSDSAETYARHAYSMQQPRAARTATAKAVQQNMTSVFKRLSHPEESAIKRSRWKGKKIWRPRPLERSLLEKKVIVGVTSTAAYQRSAFEKNRRQWVSKENVRITDIYNSRHFGESSKKSYCQPTSFSQRKVNFYRAIIKELSETHLELEIFWKRRSEIQVQEKDDDEDTMEVEVVYMVGHGDEPPPSSGYRQSNEIDPEEIKLWTLEDMRIDKEKQSTSKDDKGKQYTNPQLQPKLVLGGNDKSQIFRDGGQHLKPRTGDHIISLKEKMNKEYFFKRESVAKLFKQALNAGLELPKCRRPEKPDQNDNPSYCPYHRVRSHPIEDSYVFKDWLEKNIEMVNLRYQIAFSSPKKGICKVYPEVGEAFPYFGVDSSNLERNQKSTNAESKNRIAIMEIDGKLKRRGNKHLYGSSLEESALLRMPEDLNSDCENSQIQLKHY</sequence>
<name>A0ABD0V359_DENTH</name>
<accession>A0ABD0V359</accession>
<dbReference type="AlphaFoldDB" id="A0ABD0V359"/>
<protein>
    <submittedName>
        <fullName evidence="2">Uncharacterized protein</fullName>
    </submittedName>
</protein>
<feature type="compositionally biased region" description="Basic and acidic residues" evidence="1">
    <location>
        <begin position="231"/>
        <end position="242"/>
    </location>
</feature>
<dbReference type="EMBL" id="JANQDX010000009">
    <property type="protein sequence ID" value="KAL0919103.1"/>
    <property type="molecule type" value="Genomic_DNA"/>
</dbReference>
<evidence type="ECO:0000313" key="3">
    <source>
        <dbReference type="Proteomes" id="UP001552299"/>
    </source>
</evidence>
<reference evidence="2 3" key="1">
    <citation type="journal article" date="2024" name="Plant Biotechnol. J.">
        <title>Dendrobium thyrsiflorum genome and its molecular insights into genes involved in important horticultural traits.</title>
        <authorList>
            <person name="Chen B."/>
            <person name="Wang J.Y."/>
            <person name="Zheng P.J."/>
            <person name="Li K.L."/>
            <person name="Liang Y.M."/>
            <person name="Chen X.F."/>
            <person name="Zhang C."/>
            <person name="Zhao X."/>
            <person name="He X."/>
            <person name="Zhang G.Q."/>
            <person name="Liu Z.J."/>
            <person name="Xu Q."/>
        </authorList>
    </citation>
    <scope>NUCLEOTIDE SEQUENCE [LARGE SCALE GENOMIC DNA]</scope>
    <source>
        <strain evidence="2">GZMU011</strain>
    </source>
</reference>
<keyword evidence="3" id="KW-1185">Reference proteome</keyword>
<evidence type="ECO:0000313" key="2">
    <source>
        <dbReference type="EMBL" id="KAL0919103.1"/>
    </source>
</evidence>
<evidence type="ECO:0000256" key="1">
    <source>
        <dbReference type="SAM" id="MobiDB-lite"/>
    </source>
</evidence>
<gene>
    <name evidence="2" type="ORF">M5K25_011176</name>
</gene>
<dbReference type="Proteomes" id="UP001552299">
    <property type="component" value="Unassembled WGS sequence"/>
</dbReference>